<dbReference type="RefSeq" id="WP_167075388.1">
    <property type="nucleotide sequence ID" value="NZ_VVIW01000002.1"/>
</dbReference>
<dbReference type="Proteomes" id="UP000819052">
    <property type="component" value="Unassembled WGS sequence"/>
</dbReference>
<evidence type="ECO:0008006" key="4">
    <source>
        <dbReference type="Google" id="ProtNLM"/>
    </source>
</evidence>
<proteinExistence type="predicted"/>
<keyword evidence="1" id="KW-0812">Transmembrane</keyword>
<feature type="transmembrane region" description="Helical" evidence="1">
    <location>
        <begin position="67"/>
        <end position="84"/>
    </location>
</feature>
<protein>
    <recommendedName>
        <fullName evidence="4">DUF4234 domain-containing protein</fullName>
    </recommendedName>
</protein>
<organism evidence="2 3">
    <name type="scientific">Massilia aquatica</name>
    <dbReference type="NCBI Taxonomy" id="2609000"/>
    <lineage>
        <taxon>Bacteria</taxon>
        <taxon>Pseudomonadati</taxon>
        <taxon>Pseudomonadota</taxon>
        <taxon>Betaproteobacteria</taxon>
        <taxon>Burkholderiales</taxon>
        <taxon>Oxalobacteraceae</taxon>
        <taxon>Telluria group</taxon>
        <taxon>Massilia</taxon>
    </lineage>
</organism>
<accession>A0ABX0LYF8</accession>
<evidence type="ECO:0000313" key="3">
    <source>
        <dbReference type="Proteomes" id="UP000819052"/>
    </source>
</evidence>
<evidence type="ECO:0000256" key="1">
    <source>
        <dbReference type="SAM" id="Phobius"/>
    </source>
</evidence>
<dbReference type="EMBL" id="VVIW01000002">
    <property type="protein sequence ID" value="NHZ39582.1"/>
    <property type="molecule type" value="Genomic_DNA"/>
</dbReference>
<keyword evidence="1" id="KW-0472">Membrane</keyword>
<feature type="transmembrane region" description="Helical" evidence="1">
    <location>
        <begin position="90"/>
        <end position="111"/>
    </location>
</feature>
<gene>
    <name evidence="2" type="ORF">F1609_05275</name>
</gene>
<keyword evidence="1" id="KW-1133">Transmembrane helix</keyword>
<keyword evidence="3" id="KW-1185">Reference proteome</keyword>
<feature type="transmembrane region" description="Helical" evidence="1">
    <location>
        <begin position="137"/>
        <end position="161"/>
    </location>
</feature>
<reference evidence="2 3" key="1">
    <citation type="submission" date="2019-09" db="EMBL/GenBank/DDBJ databases">
        <title>Taxonomy of Antarctic Massilia spp.: description of Massilia rubra sp. nov., Massilia aquatica sp. nov., Massilia mucilaginosa sp. nov., Massilia frigida sp. nov. isolated from streams, lakes and regoliths.</title>
        <authorList>
            <person name="Holochova P."/>
            <person name="Sedlacek I."/>
            <person name="Kralova S."/>
            <person name="Maslanova I."/>
            <person name="Busse H.-J."/>
            <person name="Stankova E."/>
            <person name="Vrbovska V."/>
            <person name="Kovarovic V."/>
            <person name="Bartak M."/>
            <person name="Svec P."/>
            <person name="Pantucek R."/>
        </authorList>
    </citation>
    <scope>NUCLEOTIDE SEQUENCE [LARGE SCALE GENOMIC DNA]</scope>
    <source>
        <strain evidence="2 3">CCM 8693</strain>
    </source>
</reference>
<name>A0ABX0LYF8_9BURK</name>
<evidence type="ECO:0000313" key="2">
    <source>
        <dbReference type="EMBL" id="NHZ39582.1"/>
    </source>
</evidence>
<feature type="transmembrane region" description="Helical" evidence="1">
    <location>
        <begin position="26"/>
        <end position="47"/>
    </location>
</feature>
<sequence>MTDNPYAPPEATGGTMTGDTRLSPPLWNPNAAALWCLVFGIMFGSWIHMKNWQAMGKPDKAAASKRWLIGSTLLFIVSFALAFAKPESLAGSFGRFNFFFSLAALLAWYFISAREQIRFVATTYGANYQHRSWGTPLLYGLLVLIGVGVAGAIVGFIMTVANRAA</sequence>
<comment type="caution">
    <text evidence="2">The sequence shown here is derived from an EMBL/GenBank/DDBJ whole genome shotgun (WGS) entry which is preliminary data.</text>
</comment>